<dbReference type="GO" id="GO:0004180">
    <property type="term" value="F:carboxypeptidase activity"/>
    <property type="evidence" value="ECO:0007669"/>
    <property type="project" value="UniProtKB-KW"/>
</dbReference>
<dbReference type="Gene3D" id="3.50.30.60">
    <property type="entry name" value="LD-carboxypeptidase A C-terminal domain-like"/>
    <property type="match status" value="1"/>
</dbReference>
<organism evidence="8">
    <name type="scientific">marine sediment metagenome</name>
    <dbReference type="NCBI Taxonomy" id="412755"/>
    <lineage>
        <taxon>unclassified sequences</taxon>
        <taxon>metagenomes</taxon>
        <taxon>ecological metagenomes</taxon>
    </lineage>
</organism>
<dbReference type="PIRSF" id="PIRSF028757">
    <property type="entry name" value="LD-carboxypeptidase"/>
    <property type="match status" value="1"/>
</dbReference>
<dbReference type="SUPFAM" id="SSF141986">
    <property type="entry name" value="LD-carboxypeptidase A C-terminal domain-like"/>
    <property type="match status" value="1"/>
</dbReference>
<dbReference type="InterPro" id="IPR027461">
    <property type="entry name" value="Carboxypeptidase_A_C_sf"/>
</dbReference>
<dbReference type="InterPro" id="IPR029062">
    <property type="entry name" value="Class_I_gatase-like"/>
</dbReference>
<dbReference type="SUPFAM" id="SSF52317">
    <property type="entry name" value="Class I glutamine amidotransferase-like"/>
    <property type="match status" value="1"/>
</dbReference>
<reference evidence="8" key="1">
    <citation type="journal article" date="2015" name="Nature">
        <title>Complex archaea that bridge the gap between prokaryotes and eukaryotes.</title>
        <authorList>
            <person name="Spang A."/>
            <person name="Saw J.H."/>
            <person name="Jorgensen S.L."/>
            <person name="Zaremba-Niedzwiedzka K."/>
            <person name="Martijn J."/>
            <person name="Lind A.E."/>
            <person name="van Eijk R."/>
            <person name="Schleper C."/>
            <person name="Guy L."/>
            <person name="Ettema T.J."/>
        </authorList>
    </citation>
    <scope>NUCLEOTIDE SEQUENCE</scope>
</reference>
<sequence length="305" mass="32909">MNKKKKAKIPDRLYPGDKVGVVAPAGPFNRERFKKGIAALESMGFAVFVPKGVFERDGYHAGSGIHRAKMVNDLFVNPTIKAIVCARGGFGTMKILSMLDYAMIQQHPKAFVGFSDISALLSTLYNLTGLVTFHGPMVTTLSDATQKTKKAMISALSSEKPLEITPEKGVTIRSGCSSGPVSGGNLNTLCHLVGTPFEPDYTGHILFLEDQGEAVYRIDRMLTQMRLAGCFDGLSGLLLGSFDNCGKDDEIFRVVESVFQGEDIPILAGFEIGHGKDNMTVPIGIDATLNTDRKTLLFHGCATQG</sequence>
<proteinExistence type="inferred from homology"/>
<dbReference type="InterPro" id="IPR040449">
    <property type="entry name" value="Peptidase_S66_N"/>
</dbReference>
<evidence type="ECO:0000256" key="4">
    <source>
        <dbReference type="ARBA" id="ARBA00022801"/>
    </source>
</evidence>
<evidence type="ECO:0008006" key="9">
    <source>
        <dbReference type="Google" id="ProtNLM"/>
    </source>
</evidence>
<keyword evidence="5" id="KW-0720">Serine protease</keyword>
<accession>A0A0F9A1V5</accession>
<keyword evidence="4" id="KW-0378">Hydrolase</keyword>
<evidence type="ECO:0000259" key="6">
    <source>
        <dbReference type="Pfam" id="PF02016"/>
    </source>
</evidence>
<dbReference type="CDD" id="cd07025">
    <property type="entry name" value="Peptidase_S66"/>
    <property type="match status" value="1"/>
</dbReference>
<dbReference type="InterPro" id="IPR003507">
    <property type="entry name" value="S66_fam"/>
</dbReference>
<gene>
    <name evidence="8" type="ORF">LCGC14_2966830</name>
</gene>
<dbReference type="AlphaFoldDB" id="A0A0F9A1V5"/>
<dbReference type="GO" id="GO:0006508">
    <property type="term" value="P:proteolysis"/>
    <property type="evidence" value="ECO:0007669"/>
    <property type="project" value="UniProtKB-KW"/>
</dbReference>
<evidence type="ECO:0000256" key="2">
    <source>
        <dbReference type="ARBA" id="ARBA00022645"/>
    </source>
</evidence>
<dbReference type="InterPro" id="IPR040921">
    <property type="entry name" value="Peptidase_S66C"/>
</dbReference>
<dbReference type="Gene3D" id="3.40.50.10740">
    <property type="entry name" value="Class I glutamine amidotransferase-like"/>
    <property type="match status" value="1"/>
</dbReference>
<dbReference type="EMBL" id="LAZR01060209">
    <property type="protein sequence ID" value="KKK66166.1"/>
    <property type="molecule type" value="Genomic_DNA"/>
</dbReference>
<keyword evidence="2" id="KW-0121">Carboxypeptidase</keyword>
<feature type="domain" description="LD-carboxypeptidase C-terminal" evidence="7">
    <location>
        <begin position="178"/>
        <end position="289"/>
    </location>
</feature>
<dbReference type="PANTHER" id="PTHR30237:SF2">
    <property type="entry name" value="MUREIN TETRAPEPTIDE CARBOXYPEPTIDASE"/>
    <property type="match status" value="1"/>
</dbReference>
<protein>
    <recommendedName>
        <fullName evidence="9">LD-carboxypeptidase</fullName>
    </recommendedName>
</protein>
<evidence type="ECO:0000256" key="3">
    <source>
        <dbReference type="ARBA" id="ARBA00022670"/>
    </source>
</evidence>
<dbReference type="GO" id="GO:0008236">
    <property type="term" value="F:serine-type peptidase activity"/>
    <property type="evidence" value="ECO:0007669"/>
    <property type="project" value="UniProtKB-KW"/>
</dbReference>
<evidence type="ECO:0000256" key="5">
    <source>
        <dbReference type="ARBA" id="ARBA00022825"/>
    </source>
</evidence>
<dbReference type="Pfam" id="PF02016">
    <property type="entry name" value="Peptidase_S66"/>
    <property type="match status" value="1"/>
</dbReference>
<dbReference type="PANTHER" id="PTHR30237">
    <property type="entry name" value="MURAMOYLTETRAPEPTIDE CARBOXYPEPTIDASE"/>
    <property type="match status" value="1"/>
</dbReference>
<comment type="caution">
    <text evidence="8">The sequence shown here is derived from an EMBL/GenBank/DDBJ whole genome shotgun (WGS) entry which is preliminary data.</text>
</comment>
<feature type="domain" description="LD-carboxypeptidase N-terminal" evidence="6">
    <location>
        <begin position="19"/>
        <end position="135"/>
    </location>
</feature>
<name>A0A0F9A1V5_9ZZZZ</name>
<evidence type="ECO:0000259" key="7">
    <source>
        <dbReference type="Pfam" id="PF17676"/>
    </source>
</evidence>
<dbReference type="InterPro" id="IPR027478">
    <property type="entry name" value="LdcA_N"/>
</dbReference>
<evidence type="ECO:0000256" key="1">
    <source>
        <dbReference type="ARBA" id="ARBA00010233"/>
    </source>
</evidence>
<comment type="similarity">
    <text evidence="1">Belongs to the peptidase S66 family.</text>
</comment>
<evidence type="ECO:0000313" key="8">
    <source>
        <dbReference type="EMBL" id="KKK66166.1"/>
    </source>
</evidence>
<dbReference type="Pfam" id="PF17676">
    <property type="entry name" value="Peptidase_S66C"/>
    <property type="match status" value="1"/>
</dbReference>
<keyword evidence="3" id="KW-0645">Protease</keyword>